<proteinExistence type="predicted"/>
<gene>
    <name evidence="1" type="ORF">PM001_LOCUS8825</name>
</gene>
<organism evidence="1 2">
    <name type="scientific">Peronospora matthiolae</name>
    <dbReference type="NCBI Taxonomy" id="2874970"/>
    <lineage>
        <taxon>Eukaryota</taxon>
        <taxon>Sar</taxon>
        <taxon>Stramenopiles</taxon>
        <taxon>Oomycota</taxon>
        <taxon>Peronosporomycetes</taxon>
        <taxon>Peronosporales</taxon>
        <taxon>Peronosporaceae</taxon>
        <taxon>Peronospora</taxon>
    </lineage>
</organism>
<accession>A0AAV1TN46</accession>
<sequence>MLNDIVVTGFEVQKLGSFSGVKKDSYILLFVQLELWYPDLK</sequence>
<reference evidence="1" key="1">
    <citation type="submission" date="2024-01" db="EMBL/GenBank/DDBJ databases">
        <authorList>
            <person name="Webb A."/>
        </authorList>
    </citation>
    <scope>NUCLEOTIDE SEQUENCE</scope>
    <source>
        <strain evidence="1">Pm1</strain>
    </source>
</reference>
<dbReference type="AlphaFoldDB" id="A0AAV1TN46"/>
<name>A0AAV1TN46_9STRA</name>
<evidence type="ECO:0000313" key="2">
    <source>
        <dbReference type="Proteomes" id="UP001162060"/>
    </source>
</evidence>
<protein>
    <submittedName>
        <fullName evidence="1">Uncharacterized protein</fullName>
    </submittedName>
</protein>
<dbReference type="EMBL" id="CAKLBY020000070">
    <property type="protein sequence ID" value="CAK7923675.1"/>
    <property type="molecule type" value="Genomic_DNA"/>
</dbReference>
<comment type="caution">
    <text evidence="1">The sequence shown here is derived from an EMBL/GenBank/DDBJ whole genome shotgun (WGS) entry which is preliminary data.</text>
</comment>
<evidence type="ECO:0000313" key="1">
    <source>
        <dbReference type="EMBL" id="CAK7923675.1"/>
    </source>
</evidence>
<dbReference type="Proteomes" id="UP001162060">
    <property type="component" value="Unassembled WGS sequence"/>
</dbReference>